<name>A0A8S5TST0_9CAUD</name>
<sequence>MYIPLHRQNDRTSNNIKHINSMKELKDLKAGNIYKRVDKNYYTEYSAYVEVISEGVCNYIFIMYNEQGEVAYFYVNKNCPLKEIQTLYARYELSTQKEFKAALKMIKNSLTF</sequence>
<reference evidence="1" key="1">
    <citation type="journal article" date="2021" name="Proc. Natl. Acad. Sci. U.S.A.">
        <title>A Catalog of Tens of Thousands of Viruses from Human Metagenomes Reveals Hidden Associations with Chronic Diseases.</title>
        <authorList>
            <person name="Tisza M.J."/>
            <person name="Buck C.B."/>
        </authorList>
    </citation>
    <scope>NUCLEOTIDE SEQUENCE</scope>
    <source>
        <strain evidence="1">Ct7OC5</strain>
    </source>
</reference>
<dbReference type="EMBL" id="BK015921">
    <property type="protein sequence ID" value="DAF85253.1"/>
    <property type="molecule type" value="Genomic_DNA"/>
</dbReference>
<accession>A0A8S5TST0</accession>
<evidence type="ECO:0000313" key="1">
    <source>
        <dbReference type="EMBL" id="DAF85253.1"/>
    </source>
</evidence>
<organism evidence="1">
    <name type="scientific">Siphoviridae sp. ct7OC5</name>
    <dbReference type="NCBI Taxonomy" id="2825350"/>
    <lineage>
        <taxon>Viruses</taxon>
        <taxon>Duplodnaviria</taxon>
        <taxon>Heunggongvirae</taxon>
        <taxon>Uroviricota</taxon>
        <taxon>Caudoviricetes</taxon>
    </lineage>
</organism>
<protein>
    <submittedName>
        <fullName evidence="1">Uncharacterized protein</fullName>
    </submittedName>
</protein>
<proteinExistence type="predicted"/>